<dbReference type="AlphaFoldDB" id="A0A370PUU7"/>
<feature type="chain" id="PRO_5017017766" evidence="7">
    <location>
        <begin position="20"/>
        <end position="186"/>
    </location>
</feature>
<protein>
    <submittedName>
        <fullName evidence="8">Ribonuclease/ribotoxin</fullName>
    </submittedName>
</protein>
<evidence type="ECO:0000256" key="2">
    <source>
        <dbReference type="ARBA" id="ARBA00022759"/>
    </source>
</evidence>
<keyword evidence="1" id="KW-0540">Nuclease</keyword>
<dbReference type="Pfam" id="PF00545">
    <property type="entry name" value="Ribonuclease"/>
    <property type="match status" value="1"/>
</dbReference>
<evidence type="ECO:0000256" key="4">
    <source>
        <dbReference type="ARBA" id="ARBA00023157"/>
    </source>
</evidence>
<dbReference type="Proteomes" id="UP000254937">
    <property type="component" value="Unassembled WGS sequence"/>
</dbReference>
<keyword evidence="2" id="KW-0255">Endonuclease</keyword>
<feature type="compositionally biased region" description="Basic residues" evidence="6">
    <location>
        <begin position="171"/>
        <end position="186"/>
    </location>
</feature>
<dbReference type="EMBL" id="KZ851847">
    <property type="protein sequence ID" value="RDK45959.1"/>
    <property type="molecule type" value="Genomic_DNA"/>
</dbReference>
<reference evidence="8 9" key="1">
    <citation type="submission" date="2018-07" db="EMBL/GenBank/DDBJ databases">
        <title>Section-level genome sequencing of Aspergillus section Nigri to investigate inter- and intra-species variation.</title>
        <authorList>
            <consortium name="DOE Joint Genome Institute"/>
            <person name="Vesth T.C."/>
            <person name="Nybo J.L."/>
            <person name="Theobald S."/>
            <person name="Frisvad J.C."/>
            <person name="Larsen T.O."/>
            <person name="Nielsen K.F."/>
            <person name="Hoof J.B."/>
            <person name="Brandl J."/>
            <person name="Salamov A."/>
            <person name="Riley R."/>
            <person name="Gladden J.M."/>
            <person name="Phatale P."/>
            <person name="Nielsen M.T."/>
            <person name="Lyhne E.K."/>
            <person name="Kogle M.E."/>
            <person name="Strasser K."/>
            <person name="McDonnell E."/>
            <person name="Barry K."/>
            <person name="Clum A."/>
            <person name="Chen C."/>
            <person name="Nolan M."/>
            <person name="Sandor L."/>
            <person name="Kuo A."/>
            <person name="Lipzen A."/>
            <person name="Hainaut M."/>
            <person name="Drula E."/>
            <person name="Tsang A."/>
            <person name="Magnuson J.K."/>
            <person name="Henrissat B."/>
            <person name="Wiebenga A."/>
            <person name="Simmons B.A."/>
            <person name="Makela M.R."/>
            <person name="De vries R.P."/>
            <person name="Grigoriev I.V."/>
            <person name="Mortensen U.H."/>
            <person name="Baker S.E."/>
            <person name="Andersen M.R."/>
        </authorList>
    </citation>
    <scope>NUCLEOTIDE SEQUENCE [LARGE SCALE GENOMIC DNA]</scope>
    <source>
        <strain evidence="8 9">ATCC 13157</strain>
    </source>
</reference>
<keyword evidence="9" id="KW-1185">Reference proteome</keyword>
<evidence type="ECO:0000256" key="7">
    <source>
        <dbReference type="SAM" id="SignalP"/>
    </source>
</evidence>
<dbReference type="GO" id="GO:0016787">
    <property type="term" value="F:hydrolase activity"/>
    <property type="evidence" value="ECO:0007669"/>
    <property type="project" value="UniProtKB-KW"/>
</dbReference>
<name>A0A370PUU7_ASPPH</name>
<evidence type="ECO:0000256" key="5">
    <source>
        <dbReference type="ARBA" id="ARBA00023239"/>
    </source>
</evidence>
<evidence type="ECO:0000256" key="6">
    <source>
        <dbReference type="SAM" id="MobiDB-lite"/>
    </source>
</evidence>
<feature type="compositionally biased region" description="Low complexity" evidence="6">
    <location>
        <begin position="139"/>
        <end position="170"/>
    </location>
</feature>
<dbReference type="Gene3D" id="3.10.450.30">
    <property type="entry name" value="Microbial ribonucleases"/>
    <property type="match status" value="1"/>
</dbReference>
<evidence type="ECO:0000256" key="1">
    <source>
        <dbReference type="ARBA" id="ARBA00022722"/>
    </source>
</evidence>
<accession>A0A370PUU7</accession>
<dbReference type="SUPFAM" id="SSF53933">
    <property type="entry name" value="Microbial ribonucleases"/>
    <property type="match status" value="1"/>
</dbReference>
<dbReference type="InterPro" id="IPR016191">
    <property type="entry name" value="Ribonuclease/ribotoxin"/>
</dbReference>
<keyword evidence="7" id="KW-0732">Signal</keyword>
<keyword evidence="4" id="KW-1015">Disulfide bond</keyword>
<organism evidence="8 9">
    <name type="scientific">Aspergillus phoenicis ATCC 13157</name>
    <dbReference type="NCBI Taxonomy" id="1353007"/>
    <lineage>
        <taxon>Eukaryota</taxon>
        <taxon>Fungi</taxon>
        <taxon>Dikarya</taxon>
        <taxon>Ascomycota</taxon>
        <taxon>Pezizomycotina</taxon>
        <taxon>Eurotiomycetes</taxon>
        <taxon>Eurotiomycetidae</taxon>
        <taxon>Eurotiales</taxon>
        <taxon>Aspergillaceae</taxon>
        <taxon>Aspergillus</taxon>
    </lineage>
</organism>
<dbReference type="PANTHER" id="PTHR42104">
    <property type="entry name" value="EXTRACELLULAR GUANYL-SPECIFIC RIBONUCLEASE RNTA (AFU_ORTHOLOGUE AFUA_4G03230)"/>
    <property type="match status" value="1"/>
</dbReference>
<dbReference type="GO" id="GO:0003723">
    <property type="term" value="F:RNA binding"/>
    <property type="evidence" value="ECO:0007669"/>
    <property type="project" value="InterPro"/>
</dbReference>
<sequence length="186" mass="19768">MLFSLKPTILLALALTAVASPVANPTADEPHTLVSRATIKDVDCDGTKFTTTDIKNAISQSRTGAGKYPDTYGNGEGYFKATTQLYEYPLVSGGTYTGGDPGKYRVIMNEKYNYVGSLYHIRGVSNGFKKCTNVEASPATTTTTTTTTKATTKPTTKATTKTTTKTSSGKTSHKSGSKSSKKGSRH</sequence>
<evidence type="ECO:0000313" key="8">
    <source>
        <dbReference type="EMBL" id="RDK45959.1"/>
    </source>
</evidence>
<keyword evidence="5" id="KW-0456">Lyase</keyword>
<dbReference type="PANTHER" id="PTHR42104:SF2">
    <property type="entry name" value="GUANYL-SPECIFIC RIBONUCLEASE, PUTATIVE (AFU_ORTHOLOGUE AFUA_4G01200)-RELATED"/>
    <property type="match status" value="1"/>
</dbReference>
<gene>
    <name evidence="8" type="ORF">M752DRAFT_312305</name>
</gene>
<dbReference type="GO" id="GO:0046589">
    <property type="term" value="F:ribonuclease T1 activity"/>
    <property type="evidence" value="ECO:0007669"/>
    <property type="project" value="UniProtKB-EC"/>
</dbReference>
<dbReference type="InterPro" id="IPR000026">
    <property type="entry name" value="N1-like"/>
</dbReference>
<proteinExistence type="predicted"/>
<feature type="signal peptide" evidence="7">
    <location>
        <begin position="1"/>
        <end position="19"/>
    </location>
</feature>
<evidence type="ECO:0000256" key="3">
    <source>
        <dbReference type="ARBA" id="ARBA00022801"/>
    </source>
</evidence>
<keyword evidence="3" id="KW-0378">Hydrolase</keyword>
<feature type="region of interest" description="Disordered" evidence="6">
    <location>
        <begin position="139"/>
        <end position="186"/>
    </location>
</feature>
<evidence type="ECO:0000313" key="9">
    <source>
        <dbReference type="Proteomes" id="UP000254937"/>
    </source>
</evidence>